<dbReference type="EMBL" id="CAJOBF010004193">
    <property type="protein sequence ID" value="CAF4127960.1"/>
    <property type="molecule type" value="Genomic_DNA"/>
</dbReference>
<dbReference type="InterPro" id="IPR015919">
    <property type="entry name" value="Cadherin-like_sf"/>
</dbReference>
<gene>
    <name evidence="1" type="ORF">UXM345_LOCUS23818</name>
</gene>
<proteinExistence type="predicted"/>
<dbReference type="Proteomes" id="UP000663842">
    <property type="component" value="Unassembled WGS sequence"/>
</dbReference>
<accession>A0A819WN29</accession>
<reference evidence="1" key="1">
    <citation type="submission" date="2021-02" db="EMBL/GenBank/DDBJ databases">
        <authorList>
            <person name="Nowell W R."/>
        </authorList>
    </citation>
    <scope>NUCLEOTIDE SEQUENCE</scope>
</reference>
<sequence>MGDSVDDYVDDADEDLFSINPTTGDLWILKPFEREIKSNYSLFICSLILINILDENDNICLFNSSKIK</sequence>
<evidence type="ECO:0000313" key="1">
    <source>
        <dbReference type="EMBL" id="CAF4127960.1"/>
    </source>
</evidence>
<name>A0A819WN29_9BILA</name>
<comment type="caution">
    <text evidence="1">The sequence shown here is derived from an EMBL/GenBank/DDBJ whole genome shotgun (WGS) entry which is preliminary data.</text>
</comment>
<dbReference type="AlphaFoldDB" id="A0A819WN29"/>
<dbReference type="GO" id="GO:0016020">
    <property type="term" value="C:membrane"/>
    <property type="evidence" value="ECO:0007669"/>
    <property type="project" value="InterPro"/>
</dbReference>
<organism evidence="1 2">
    <name type="scientific">Rotaria magnacalcarata</name>
    <dbReference type="NCBI Taxonomy" id="392030"/>
    <lineage>
        <taxon>Eukaryota</taxon>
        <taxon>Metazoa</taxon>
        <taxon>Spiralia</taxon>
        <taxon>Gnathifera</taxon>
        <taxon>Rotifera</taxon>
        <taxon>Eurotatoria</taxon>
        <taxon>Bdelloidea</taxon>
        <taxon>Philodinida</taxon>
        <taxon>Philodinidae</taxon>
        <taxon>Rotaria</taxon>
    </lineage>
</organism>
<dbReference type="CDD" id="cd11304">
    <property type="entry name" value="Cadherin_repeat"/>
    <property type="match status" value="1"/>
</dbReference>
<protein>
    <submittedName>
        <fullName evidence="1">Uncharacterized protein</fullName>
    </submittedName>
</protein>
<dbReference type="SUPFAM" id="SSF49313">
    <property type="entry name" value="Cadherin-like"/>
    <property type="match status" value="1"/>
</dbReference>
<dbReference type="Gene3D" id="2.60.40.60">
    <property type="entry name" value="Cadherins"/>
    <property type="match status" value="1"/>
</dbReference>
<evidence type="ECO:0000313" key="2">
    <source>
        <dbReference type="Proteomes" id="UP000663842"/>
    </source>
</evidence>
<dbReference type="GO" id="GO:0005509">
    <property type="term" value="F:calcium ion binding"/>
    <property type="evidence" value="ECO:0007669"/>
    <property type="project" value="InterPro"/>
</dbReference>